<evidence type="ECO:0000256" key="1">
    <source>
        <dbReference type="ARBA" id="ARBA00022737"/>
    </source>
</evidence>
<dbReference type="PROSITE" id="PS50088">
    <property type="entry name" value="ANK_REPEAT"/>
    <property type="match status" value="2"/>
</dbReference>
<dbReference type="InterPro" id="IPR036770">
    <property type="entry name" value="Ankyrin_rpt-contain_sf"/>
</dbReference>
<dbReference type="OrthoDB" id="539213at2759"/>
<comment type="caution">
    <text evidence="6">The sequence shown here is derived from an EMBL/GenBank/DDBJ whole genome shotgun (WGS) entry which is preliminary data.</text>
</comment>
<dbReference type="PROSITE" id="PS50297">
    <property type="entry name" value="ANK_REP_REGION"/>
    <property type="match status" value="1"/>
</dbReference>
<dbReference type="SUPFAM" id="SSF48403">
    <property type="entry name" value="Ankyrin repeat"/>
    <property type="match status" value="1"/>
</dbReference>
<keyword evidence="7" id="KW-1185">Reference proteome</keyword>
<gene>
    <name evidence="6" type="ORF">PGLA1383_LOCUS9200</name>
</gene>
<dbReference type="EMBL" id="CAJNNV010004283">
    <property type="protein sequence ID" value="CAE8590479.1"/>
    <property type="molecule type" value="Genomic_DNA"/>
</dbReference>
<evidence type="ECO:0000313" key="7">
    <source>
        <dbReference type="Proteomes" id="UP000654075"/>
    </source>
</evidence>
<name>A0A813DP95_POLGL</name>
<feature type="region of interest" description="Disordered" evidence="4">
    <location>
        <begin position="220"/>
        <end position="271"/>
    </location>
</feature>
<keyword evidence="5" id="KW-0732">Signal</keyword>
<dbReference type="PANTHER" id="PTHR24198:SF165">
    <property type="entry name" value="ANKYRIN REPEAT-CONTAINING PROTEIN-RELATED"/>
    <property type="match status" value="1"/>
</dbReference>
<feature type="chain" id="PRO_5032619941" evidence="5">
    <location>
        <begin position="26"/>
        <end position="503"/>
    </location>
</feature>
<evidence type="ECO:0000313" key="6">
    <source>
        <dbReference type="EMBL" id="CAE8590479.1"/>
    </source>
</evidence>
<feature type="repeat" description="ANK" evidence="3">
    <location>
        <begin position="85"/>
        <end position="117"/>
    </location>
</feature>
<evidence type="ECO:0000256" key="5">
    <source>
        <dbReference type="SAM" id="SignalP"/>
    </source>
</evidence>
<feature type="signal peptide" evidence="5">
    <location>
        <begin position="1"/>
        <end position="25"/>
    </location>
</feature>
<feature type="region of interest" description="Disordered" evidence="4">
    <location>
        <begin position="313"/>
        <end position="335"/>
    </location>
</feature>
<dbReference type="AlphaFoldDB" id="A0A813DP95"/>
<feature type="repeat" description="ANK" evidence="3">
    <location>
        <begin position="122"/>
        <end position="154"/>
    </location>
</feature>
<protein>
    <submittedName>
        <fullName evidence="6">Uncharacterized protein</fullName>
    </submittedName>
</protein>
<evidence type="ECO:0000256" key="3">
    <source>
        <dbReference type="PROSITE-ProRule" id="PRU00023"/>
    </source>
</evidence>
<reference evidence="6" key="1">
    <citation type="submission" date="2021-02" db="EMBL/GenBank/DDBJ databases">
        <authorList>
            <person name="Dougan E. K."/>
            <person name="Rhodes N."/>
            <person name="Thang M."/>
            <person name="Chan C."/>
        </authorList>
    </citation>
    <scope>NUCLEOTIDE SEQUENCE</scope>
</reference>
<dbReference type="PANTHER" id="PTHR24198">
    <property type="entry name" value="ANKYRIN REPEAT AND PROTEIN KINASE DOMAIN-CONTAINING PROTEIN"/>
    <property type="match status" value="1"/>
</dbReference>
<keyword evidence="1" id="KW-0677">Repeat</keyword>
<evidence type="ECO:0000256" key="4">
    <source>
        <dbReference type="SAM" id="MobiDB-lite"/>
    </source>
</evidence>
<sequence>TGRHRFTRGLLTAGVLLFGFRSSLGGFSLAMSTPAADGPACSNHGSEYSGRLRRAAALQDSAKFAALLEASGWRGSRLDECADSSNKNPLHLAAWRGSVANVRLLLERGSNLESLSTGPHNYGKTPLFYAITRCRDEVVQVLLEAKASAKVVNNKGQTPLSLAFSHLEAASIAAIQAREEEEGEAAPWRNFYATHWDLVRYGDLDPRFLPEDLRNAADEVTPLAINPTSREGRKGDNYMRKGYGDPRDKQENEKGKSVTKARDDADARPSESDVEAAWSCLLGAELRSGQGFEVLEAADSLLELLGLRYPRSPWKSASNASSSSSVGTGSQVSNLRSHGSAQLPAVGVGFAKPNPEVVVDGLNSLLPILSCSAGFLDLVGLLPFGAALADCLDPVYRVQVGHFVTDVVRSHQSGSRNWGPIGPVIIQPPWYGSGVGYTVFLQVTYVSAEPMSDQDETPMHPVTLTLSGICKCNSPRRNGYSESMGPVADGVKDLLPSRYGVMV</sequence>
<dbReference type="Pfam" id="PF00023">
    <property type="entry name" value="Ank"/>
    <property type="match status" value="2"/>
</dbReference>
<dbReference type="Proteomes" id="UP000654075">
    <property type="component" value="Unassembled WGS sequence"/>
</dbReference>
<accession>A0A813DP95</accession>
<organism evidence="6 7">
    <name type="scientific">Polarella glacialis</name>
    <name type="common">Dinoflagellate</name>
    <dbReference type="NCBI Taxonomy" id="89957"/>
    <lineage>
        <taxon>Eukaryota</taxon>
        <taxon>Sar</taxon>
        <taxon>Alveolata</taxon>
        <taxon>Dinophyceae</taxon>
        <taxon>Suessiales</taxon>
        <taxon>Suessiaceae</taxon>
        <taxon>Polarella</taxon>
    </lineage>
</organism>
<feature type="compositionally biased region" description="Basic and acidic residues" evidence="4">
    <location>
        <begin position="230"/>
        <end position="271"/>
    </location>
</feature>
<keyword evidence="2 3" id="KW-0040">ANK repeat</keyword>
<dbReference type="InterPro" id="IPR002110">
    <property type="entry name" value="Ankyrin_rpt"/>
</dbReference>
<dbReference type="Gene3D" id="1.25.40.20">
    <property type="entry name" value="Ankyrin repeat-containing domain"/>
    <property type="match status" value="1"/>
</dbReference>
<feature type="compositionally biased region" description="Low complexity" evidence="4">
    <location>
        <begin position="316"/>
        <end position="334"/>
    </location>
</feature>
<evidence type="ECO:0000256" key="2">
    <source>
        <dbReference type="ARBA" id="ARBA00023043"/>
    </source>
</evidence>
<dbReference type="SMART" id="SM00248">
    <property type="entry name" value="ANK"/>
    <property type="match status" value="2"/>
</dbReference>
<proteinExistence type="predicted"/>
<feature type="non-terminal residue" evidence="6">
    <location>
        <position position="503"/>
    </location>
</feature>